<keyword evidence="5 7" id="KW-1133">Transmembrane helix</keyword>
<keyword evidence="6 7" id="KW-0472">Membrane</keyword>
<evidence type="ECO:0000256" key="4">
    <source>
        <dbReference type="ARBA" id="ARBA00022692"/>
    </source>
</evidence>
<proteinExistence type="predicted"/>
<dbReference type="PIRSF" id="PIRSF006060">
    <property type="entry name" value="AA_transporter"/>
    <property type="match status" value="1"/>
</dbReference>
<evidence type="ECO:0000256" key="7">
    <source>
        <dbReference type="SAM" id="Phobius"/>
    </source>
</evidence>
<sequence length="496" mass="54121">MSNRNDNEPSVGGTPVEAVERTTEYALEQRSRLKKVLRPRDLILFATSGIIGIDTIAQSSVNGVQTIFWVIFSCVFFAIPYALIAAEMGSTYVKNGGLYVWIKEAYHPYVASLLTFMYWISNPIWMASLAVEAVSVMEGLAGVKWSTLTEWIIALLLIWMVALLEITYLNVGKWLPNIGAIIKVLLLVCVGALAIGMTITAGHAANSFAFSQFLPTKAVAVSYLPVLMYQWQGFELQSNAAQEMVNPKRDVPVAILWSAILSACAYILGVLGLLLVIPLKQMSNVSGLYDAFHTILPNSPLTGVFAVLIIIGLLASGTTWLLGVDRAFAASGYDGNIPRFLGHYHKRFGTPDTVAIVGACVSTLFLTMQLFLQGSLGAAYQILLYMAVLAGTAPYLFMFPALLIFRYRYPNIKRPYQIPGGMVGAWICVIIGLLWIVPSFVFSFLPSGLKTKPATVGQIALGVLIALAISTILYWLAAPQRRGQVKVSLVDETDTV</sequence>
<organism evidence="8 9">
    <name type="scientific">Alicyclobacillus cycloheptanicus</name>
    <dbReference type="NCBI Taxonomy" id="1457"/>
    <lineage>
        <taxon>Bacteria</taxon>
        <taxon>Bacillati</taxon>
        <taxon>Bacillota</taxon>
        <taxon>Bacilli</taxon>
        <taxon>Bacillales</taxon>
        <taxon>Alicyclobacillaceae</taxon>
        <taxon>Alicyclobacillus</taxon>
    </lineage>
</organism>
<feature type="transmembrane region" description="Helical" evidence="7">
    <location>
        <begin position="299"/>
        <end position="322"/>
    </location>
</feature>
<dbReference type="RefSeq" id="WP_274454535.1">
    <property type="nucleotide sequence ID" value="NZ_CP067097.1"/>
</dbReference>
<accession>A0ABT9XH13</accession>
<feature type="transmembrane region" description="Helical" evidence="7">
    <location>
        <begin position="181"/>
        <end position="201"/>
    </location>
</feature>
<feature type="transmembrane region" description="Helical" evidence="7">
    <location>
        <begin position="353"/>
        <end position="372"/>
    </location>
</feature>
<evidence type="ECO:0000313" key="9">
    <source>
        <dbReference type="Proteomes" id="UP001232973"/>
    </source>
</evidence>
<dbReference type="InterPro" id="IPR002293">
    <property type="entry name" value="AA/rel_permease1"/>
</dbReference>
<comment type="caution">
    <text evidence="8">The sequence shown here is derived from an EMBL/GenBank/DDBJ whole genome shotgun (WGS) entry which is preliminary data.</text>
</comment>
<dbReference type="Pfam" id="PF13520">
    <property type="entry name" value="AA_permease_2"/>
    <property type="match status" value="1"/>
</dbReference>
<keyword evidence="3" id="KW-1003">Cell membrane</keyword>
<dbReference type="EMBL" id="JAUSTP010000009">
    <property type="protein sequence ID" value="MDQ0189599.1"/>
    <property type="molecule type" value="Genomic_DNA"/>
</dbReference>
<evidence type="ECO:0000256" key="6">
    <source>
        <dbReference type="ARBA" id="ARBA00023136"/>
    </source>
</evidence>
<feature type="transmembrane region" description="Helical" evidence="7">
    <location>
        <begin position="378"/>
        <end position="403"/>
    </location>
</feature>
<feature type="transmembrane region" description="Helical" evidence="7">
    <location>
        <begin position="423"/>
        <end position="445"/>
    </location>
</feature>
<dbReference type="PANTHER" id="PTHR42770">
    <property type="entry name" value="AMINO ACID TRANSPORTER-RELATED"/>
    <property type="match status" value="1"/>
</dbReference>
<evidence type="ECO:0000313" key="8">
    <source>
        <dbReference type="EMBL" id="MDQ0189599.1"/>
    </source>
</evidence>
<feature type="transmembrane region" description="Helical" evidence="7">
    <location>
        <begin position="213"/>
        <end position="231"/>
    </location>
</feature>
<gene>
    <name evidence="8" type="ORF">J2S03_001444</name>
</gene>
<evidence type="ECO:0000256" key="2">
    <source>
        <dbReference type="ARBA" id="ARBA00022448"/>
    </source>
</evidence>
<dbReference type="Gene3D" id="1.20.1740.10">
    <property type="entry name" value="Amino acid/polyamine transporter I"/>
    <property type="match status" value="1"/>
</dbReference>
<feature type="transmembrane region" description="Helical" evidence="7">
    <location>
        <begin position="251"/>
        <end position="279"/>
    </location>
</feature>
<feature type="transmembrane region" description="Helical" evidence="7">
    <location>
        <begin position="42"/>
        <end position="61"/>
    </location>
</feature>
<feature type="transmembrane region" description="Helical" evidence="7">
    <location>
        <begin position="151"/>
        <end position="169"/>
    </location>
</feature>
<keyword evidence="2" id="KW-0813">Transport</keyword>
<comment type="subcellular location">
    <subcellularLocation>
        <location evidence="1">Cell membrane</location>
        <topology evidence="1">Multi-pass membrane protein</topology>
    </subcellularLocation>
</comment>
<name>A0ABT9XH13_9BACL</name>
<reference evidence="8 9" key="1">
    <citation type="submission" date="2023-07" db="EMBL/GenBank/DDBJ databases">
        <title>Genomic Encyclopedia of Type Strains, Phase IV (KMG-IV): sequencing the most valuable type-strain genomes for metagenomic binning, comparative biology and taxonomic classification.</title>
        <authorList>
            <person name="Goeker M."/>
        </authorList>
    </citation>
    <scope>NUCLEOTIDE SEQUENCE [LARGE SCALE GENOMIC DNA]</scope>
    <source>
        <strain evidence="8 9">DSM 4006</strain>
    </source>
</reference>
<dbReference type="PANTHER" id="PTHR42770:SF15">
    <property type="entry name" value="GLUTAMATE_GAMMA-AMINOBUTYRATE ANTIPORTER-RELATED"/>
    <property type="match status" value="1"/>
</dbReference>
<dbReference type="InterPro" id="IPR050367">
    <property type="entry name" value="APC_superfamily"/>
</dbReference>
<keyword evidence="4 7" id="KW-0812">Transmembrane</keyword>
<protein>
    <submittedName>
        <fullName evidence="8">Amino acid transporter</fullName>
    </submittedName>
</protein>
<feature type="transmembrane region" description="Helical" evidence="7">
    <location>
        <begin position="109"/>
        <end position="131"/>
    </location>
</feature>
<evidence type="ECO:0000256" key="5">
    <source>
        <dbReference type="ARBA" id="ARBA00022989"/>
    </source>
</evidence>
<evidence type="ECO:0000256" key="3">
    <source>
        <dbReference type="ARBA" id="ARBA00022475"/>
    </source>
</evidence>
<keyword evidence="9" id="KW-1185">Reference proteome</keyword>
<evidence type="ECO:0000256" key="1">
    <source>
        <dbReference type="ARBA" id="ARBA00004651"/>
    </source>
</evidence>
<feature type="transmembrane region" description="Helical" evidence="7">
    <location>
        <begin position="67"/>
        <end position="88"/>
    </location>
</feature>
<feature type="transmembrane region" description="Helical" evidence="7">
    <location>
        <begin position="457"/>
        <end position="477"/>
    </location>
</feature>
<dbReference type="Proteomes" id="UP001232973">
    <property type="component" value="Unassembled WGS sequence"/>
</dbReference>